<keyword evidence="2 3" id="KW-0694">RNA-binding</keyword>
<dbReference type="PANTHER" id="PTHR22792">
    <property type="entry name" value="LUPUS LA PROTEIN-RELATED"/>
    <property type="match status" value="1"/>
</dbReference>
<dbReference type="GeneTree" id="ENSGT00940000157755"/>
<dbReference type="GO" id="GO:0010494">
    <property type="term" value="C:cytoplasmic stress granule"/>
    <property type="evidence" value="ECO:0007669"/>
    <property type="project" value="TreeGrafter"/>
</dbReference>
<dbReference type="STRING" id="303518.ENSPNYP00000011038"/>
<dbReference type="Ensembl" id="ENSPNYT00000011303.1">
    <property type="protein sequence ID" value="ENSPNYP00000011038.1"/>
    <property type="gene ID" value="ENSPNYG00000008364.1"/>
</dbReference>
<dbReference type="PROSITE" id="PS50961">
    <property type="entry name" value="HTH_LA"/>
    <property type="match status" value="1"/>
</dbReference>
<dbReference type="PANTHER" id="PTHR22792:SF43">
    <property type="entry name" value="LA-RELATED PROTEIN 4B"/>
    <property type="match status" value="1"/>
</dbReference>
<feature type="domain" description="HTH La-type RNA-binding" evidence="4">
    <location>
        <begin position="20"/>
        <end position="109"/>
    </location>
</feature>
<keyword evidence="1" id="KW-0597">Phosphoprotein</keyword>
<name>A0A3B4FMR2_9CICH</name>
<dbReference type="Pfam" id="PF05383">
    <property type="entry name" value="La"/>
    <property type="match status" value="1"/>
</dbReference>
<dbReference type="InterPro" id="IPR006630">
    <property type="entry name" value="La_HTH"/>
</dbReference>
<dbReference type="InterPro" id="IPR036388">
    <property type="entry name" value="WH-like_DNA-bd_sf"/>
</dbReference>
<dbReference type="GO" id="GO:0045727">
    <property type="term" value="P:positive regulation of translation"/>
    <property type="evidence" value="ECO:0007669"/>
    <property type="project" value="TreeGrafter"/>
</dbReference>
<dbReference type="GO" id="GO:0003730">
    <property type="term" value="F:mRNA 3'-UTR binding"/>
    <property type="evidence" value="ECO:0007669"/>
    <property type="project" value="TreeGrafter"/>
</dbReference>
<organism evidence="5">
    <name type="scientific">Pundamilia nyererei</name>
    <dbReference type="NCBI Taxonomy" id="303518"/>
    <lineage>
        <taxon>Eukaryota</taxon>
        <taxon>Metazoa</taxon>
        <taxon>Chordata</taxon>
        <taxon>Craniata</taxon>
        <taxon>Vertebrata</taxon>
        <taxon>Euteleostomi</taxon>
        <taxon>Actinopterygii</taxon>
        <taxon>Neopterygii</taxon>
        <taxon>Teleostei</taxon>
        <taxon>Neoteleostei</taxon>
        <taxon>Acanthomorphata</taxon>
        <taxon>Ovalentaria</taxon>
        <taxon>Cichlomorphae</taxon>
        <taxon>Cichliformes</taxon>
        <taxon>Cichlidae</taxon>
        <taxon>African cichlids</taxon>
        <taxon>Pseudocrenilabrinae</taxon>
        <taxon>Haplochromini</taxon>
        <taxon>Pundamilia</taxon>
    </lineage>
</organism>
<sequence>MVLGDPNALEYQTLRADTHIFNGESFSLKSIQLFLPSLLREHLSNDLFLKTQMDSNQYVSISALACLDQIRNLTTDLDLISDILRSMPLVQFSPCGQKVRPRPSRCVLILREIPNTTPQEEVEALFEGENLPKFKTCEFVSNDNWFITFKSEADAEQVEKGRSRREVN</sequence>
<evidence type="ECO:0000256" key="3">
    <source>
        <dbReference type="PROSITE-ProRule" id="PRU00332"/>
    </source>
</evidence>
<evidence type="ECO:0000259" key="4">
    <source>
        <dbReference type="PROSITE" id="PS50961"/>
    </source>
</evidence>
<dbReference type="InterPro" id="IPR058699">
    <property type="entry name" value="RRM_LARP4/4B"/>
</dbReference>
<evidence type="ECO:0000313" key="5">
    <source>
        <dbReference type="Ensembl" id="ENSPNYP00000011038.1"/>
    </source>
</evidence>
<dbReference type="Gene3D" id="1.10.10.10">
    <property type="entry name" value="Winged helix-like DNA-binding domain superfamily/Winged helix DNA-binding domain"/>
    <property type="match status" value="1"/>
</dbReference>
<proteinExistence type="predicted"/>
<dbReference type="InterPro" id="IPR036390">
    <property type="entry name" value="WH_DNA-bd_sf"/>
</dbReference>
<evidence type="ECO:0000256" key="2">
    <source>
        <dbReference type="ARBA" id="ARBA00022884"/>
    </source>
</evidence>
<dbReference type="SUPFAM" id="SSF46785">
    <property type="entry name" value="Winged helix' DNA-binding domain"/>
    <property type="match status" value="1"/>
</dbReference>
<dbReference type="InterPro" id="IPR045180">
    <property type="entry name" value="La_dom_prot"/>
</dbReference>
<evidence type="ECO:0000256" key="1">
    <source>
        <dbReference type="ARBA" id="ARBA00022553"/>
    </source>
</evidence>
<dbReference type="GO" id="GO:0005829">
    <property type="term" value="C:cytosol"/>
    <property type="evidence" value="ECO:0007669"/>
    <property type="project" value="TreeGrafter"/>
</dbReference>
<protein>
    <recommendedName>
        <fullName evidence="4">HTH La-type RNA-binding domain-containing protein</fullName>
    </recommendedName>
</protein>
<reference evidence="5" key="1">
    <citation type="submission" date="2023-09" db="UniProtKB">
        <authorList>
            <consortium name="Ensembl"/>
        </authorList>
    </citation>
    <scope>IDENTIFICATION</scope>
</reference>
<dbReference type="SMART" id="SM00715">
    <property type="entry name" value="LA"/>
    <property type="match status" value="1"/>
</dbReference>
<dbReference type="AlphaFoldDB" id="A0A3B4FMR2"/>
<dbReference type="Pfam" id="PF26088">
    <property type="entry name" value="RRM_LARP4"/>
    <property type="match status" value="1"/>
</dbReference>
<accession>A0A3B4FMR2</accession>